<organism evidence="2 3">
    <name type="scientific">Amborella trichopoda</name>
    <dbReference type="NCBI Taxonomy" id="13333"/>
    <lineage>
        <taxon>Eukaryota</taxon>
        <taxon>Viridiplantae</taxon>
        <taxon>Streptophyta</taxon>
        <taxon>Embryophyta</taxon>
        <taxon>Tracheophyta</taxon>
        <taxon>Spermatophyta</taxon>
        <taxon>Magnoliopsida</taxon>
        <taxon>Amborellales</taxon>
        <taxon>Amborellaceae</taxon>
        <taxon>Amborella</taxon>
    </lineage>
</organism>
<accession>W1NU27</accession>
<gene>
    <name evidence="2" type="ORF">AMTR_s00082p00049670</name>
</gene>
<evidence type="ECO:0000313" key="3">
    <source>
        <dbReference type="Proteomes" id="UP000017836"/>
    </source>
</evidence>
<keyword evidence="3" id="KW-1185">Reference proteome</keyword>
<feature type="region of interest" description="Disordered" evidence="1">
    <location>
        <begin position="51"/>
        <end position="75"/>
    </location>
</feature>
<dbReference type="Gramene" id="ERM98730">
    <property type="protein sequence ID" value="ERM98730"/>
    <property type="gene ID" value="AMTR_s00082p00049670"/>
</dbReference>
<sequence length="75" mass="9014">MRSCNNYREGSLSKRAYNYCRKLAERGEGRQDSYGFCREERENESVGNLVEQRRAEGKRKRMEAYRAEERKREEG</sequence>
<reference evidence="3" key="1">
    <citation type="journal article" date="2013" name="Science">
        <title>The Amborella genome and the evolution of flowering plants.</title>
        <authorList>
            <consortium name="Amborella Genome Project"/>
        </authorList>
    </citation>
    <scope>NUCLEOTIDE SEQUENCE [LARGE SCALE GENOMIC DNA]</scope>
</reference>
<name>W1NU27_AMBTC</name>
<evidence type="ECO:0000313" key="2">
    <source>
        <dbReference type="EMBL" id="ERM98730.1"/>
    </source>
</evidence>
<protein>
    <submittedName>
        <fullName evidence="2">Uncharacterized protein</fullName>
    </submittedName>
</protein>
<evidence type="ECO:0000256" key="1">
    <source>
        <dbReference type="SAM" id="MobiDB-lite"/>
    </source>
</evidence>
<dbReference type="Proteomes" id="UP000017836">
    <property type="component" value="Unassembled WGS sequence"/>
</dbReference>
<proteinExistence type="predicted"/>
<dbReference type="AlphaFoldDB" id="W1NU27"/>
<feature type="compositionally biased region" description="Basic and acidic residues" evidence="1">
    <location>
        <begin position="62"/>
        <end position="75"/>
    </location>
</feature>
<dbReference type="EMBL" id="KI395277">
    <property type="protein sequence ID" value="ERM98730.1"/>
    <property type="molecule type" value="Genomic_DNA"/>
</dbReference>
<dbReference type="HOGENOM" id="CLU_199977_0_0_1"/>